<proteinExistence type="predicted"/>
<gene>
    <name evidence="1" type="ORF">VTAP4600_A1072</name>
</gene>
<evidence type="ECO:0000313" key="2">
    <source>
        <dbReference type="Proteomes" id="UP000235828"/>
    </source>
</evidence>
<sequence length="44" mass="5295">MLNYILLLCTERQLLPYILNSFSTLLLLDCYRNYSNRNNHVRSC</sequence>
<dbReference type="AlphaFoldDB" id="A0A2N8ZAY5"/>
<protein>
    <submittedName>
        <fullName evidence="1">Uncharacterized protein</fullName>
    </submittedName>
</protein>
<dbReference type="KEGG" id="vta:A1072"/>
<reference evidence="1 2" key="1">
    <citation type="submission" date="2017-10" db="EMBL/GenBank/DDBJ databases">
        <authorList>
            <person name="Banno H."/>
            <person name="Chua N.-H."/>
        </authorList>
    </citation>
    <scope>NUCLEOTIDE SEQUENCE [LARGE SCALE GENOMIC DNA]</scope>
    <source>
        <strain evidence="1">Vibrio tapetis CECT4600</strain>
    </source>
</reference>
<dbReference type="Proteomes" id="UP000235828">
    <property type="component" value="Chromosome A"/>
</dbReference>
<name>A0A2N8ZAY5_9VIBR</name>
<organism evidence="1 2">
    <name type="scientific">Vibrio tapetis subsp. tapetis</name>
    <dbReference type="NCBI Taxonomy" id="1671868"/>
    <lineage>
        <taxon>Bacteria</taxon>
        <taxon>Pseudomonadati</taxon>
        <taxon>Pseudomonadota</taxon>
        <taxon>Gammaproteobacteria</taxon>
        <taxon>Vibrionales</taxon>
        <taxon>Vibrionaceae</taxon>
        <taxon>Vibrio</taxon>
    </lineage>
</organism>
<keyword evidence="2" id="KW-1185">Reference proteome</keyword>
<accession>A0A2N8ZAY5</accession>
<dbReference type="EMBL" id="LT960611">
    <property type="protein sequence ID" value="SON49051.1"/>
    <property type="molecule type" value="Genomic_DNA"/>
</dbReference>
<evidence type="ECO:0000313" key="1">
    <source>
        <dbReference type="EMBL" id="SON49051.1"/>
    </source>
</evidence>